<organism evidence="2 3">
    <name type="scientific">Deinococcus cellulosilyticus (strain DSM 18568 / NBRC 106333 / KACC 11606 / 5516J-15)</name>
    <dbReference type="NCBI Taxonomy" id="1223518"/>
    <lineage>
        <taxon>Bacteria</taxon>
        <taxon>Thermotogati</taxon>
        <taxon>Deinococcota</taxon>
        <taxon>Deinococci</taxon>
        <taxon>Deinococcales</taxon>
        <taxon>Deinococcaceae</taxon>
        <taxon>Deinococcus</taxon>
    </lineage>
</organism>
<accession>A0A511N9E4</accession>
<dbReference type="InterPro" id="IPR011990">
    <property type="entry name" value="TPR-like_helical_dom_sf"/>
</dbReference>
<dbReference type="Proteomes" id="UP000321306">
    <property type="component" value="Unassembled WGS sequence"/>
</dbReference>
<dbReference type="Gene3D" id="1.25.40.10">
    <property type="entry name" value="Tetratricopeptide repeat domain"/>
    <property type="match status" value="1"/>
</dbReference>
<reference evidence="2 3" key="1">
    <citation type="submission" date="2019-07" db="EMBL/GenBank/DDBJ databases">
        <title>Whole genome shotgun sequence of Deinococcus cellulosilyticus NBRC 106333.</title>
        <authorList>
            <person name="Hosoyama A."/>
            <person name="Uohara A."/>
            <person name="Ohji S."/>
            <person name="Ichikawa N."/>
        </authorList>
    </citation>
    <scope>NUCLEOTIDE SEQUENCE [LARGE SCALE GENOMIC DNA]</scope>
    <source>
        <strain evidence="2 3">NBRC 106333</strain>
    </source>
</reference>
<dbReference type="EMBL" id="BJXB01000035">
    <property type="protein sequence ID" value="GEM49453.1"/>
    <property type="molecule type" value="Genomic_DNA"/>
</dbReference>
<comment type="caution">
    <text evidence="2">The sequence shown here is derived from an EMBL/GenBank/DDBJ whole genome shotgun (WGS) entry which is preliminary data.</text>
</comment>
<evidence type="ECO:0000313" key="2">
    <source>
        <dbReference type="EMBL" id="GEM49453.1"/>
    </source>
</evidence>
<proteinExistence type="predicted"/>
<name>A0A511N9E4_DEIC1</name>
<gene>
    <name evidence="2" type="ORF">DC3_50880</name>
</gene>
<protein>
    <submittedName>
        <fullName evidence="2">Uncharacterized protein</fullName>
    </submittedName>
</protein>
<sequence>MHQKIVDLLAEYFDSRLQAKTLWKQAGGNHRDVPECMYSYEMWDILWKEKACRDQLVSPKHLIELAAQEQDAVIEFQEVLAYLNSSAFMEEPLPEARPAKEQQGAMAQSVGLRQKEEAFWRNQATALDHLLAEEYRKKLHAYTKKAKSGFYWPDIIREIRELKSDPVRWNNLNLNTQVEFLTFLALQVLNAGTMQARDEATALRADILHLDGTANVKLLDAALLRADHRTEEALATLTGEGSEAAALQRAVCLFDLRRYEEAHRELDHIELPELKVDVHRLKALVFLHQHDLDAALLYINQGLELERNNQKVRHVHALILYYSAVHQRHLPGEANWPMPLQWEMIKQDPESQANLLQAHQLFKELSQQDITPAFKNTYNMWMLATLACQKGKRKEAVDFFLSLKETASLTPEMYLWALVRNWPVIEDSDLDDLEKHPSPNGKVVVVRYLLHAERFEEARDKLQAYQPYLIDLGETAVLLDLWMSLAGESNHPEWIDELIPDFGGWDAHPNLRVVYIQHFSGTPEELLQVSERLYALYQQEGDVLDYLEAFHLRMQLKEWTWCLEHGETLIQQAHMQTAFFVAIEAAMTAHKWDTAWAWFQKFENEPWVLDNQYLNHLRMEVQIRVGLMIKATANAERVAFRTGTPEALWNLALLYRNVHDISNFTRVVKSILRDHTPSVPEVLHMLQEVRPYEPILARQMIEHCMKVPLGNPELLQVCYQAQQIGLDLPKPIEKRLIMILKSQDPASEEEQQAEEKRSEVLWDMYNRGQLSLYHLGRGMKYYFLPELAMRFETRVEFGQYTPLYLFRGDRVPVQKVKNRSSELGQVKELRLDNMSLSLLMHLGCFHDVAKTFTVRVSRFHSQVLHDLMVKDFHVLDLHQYPRLKDITLHLQGFIRDQLQEGHLTYLTEPEELPEDPEGLGNHLLGLWHLTTATHPESRAVVADRWSQGFQADTLKQPIFDVLDILHQLVERKVWKPERMYEALQHLRKARLRFIPVTPDELLYHLNQADIEGRILRETPGLKLLRQYYSEVFHGSTHFVPIQAADGKVEFHEVQFAIQHHHHVHKAITGAFFHESQDETALLKARWLYRVLHVPLYAIFQQSWTNLPVGAVNKPNLEASEIESYFTTIGTQGAQRRNRLYGRWYERETLMVRLREKPELARFFAERHSKAISESLETLSTPEEQLKHIQFFQEVQTMLPRKVQQELIKIPAYNRILGQVQYVDFGGNFQFEERELIHAFKKAAWSPSKDARLKRFDPEAKKTWFRVTRQFESIPIASDERVFWLVNEKNIREHKQVQFPDVALLSDDPKDVREYLKGHPALLEQPEAQREPTVRKLLGIKDPNKRWTAFEHLKENTSFTYYTHLFHILEASKVLVKSHVNWLPKQPVTILHYMRLEALLDHPATPELYAEAAAQLCNQRNVLHALETISSLPVPLPDNLTERFLALPQAEQDITARKWASNFAGPLTVMHSYRFLSRLAQPSARVQQLLRILQWRLTRPGFQEEVDVFQQVLLWITREIQGSTRAWSNQAILAALWSHAHRVYVQLRRVGFSLNDIRDLASEAEVPMLGNTLTRKNSLNNDWAWPGRTNPNMLYVTFLKHALPAHVTRQLNQVDLDRVFFESESSDEGVPLLQSWWLLLEIPQHDAMASILPTSQQQIFEAFFKQAEEDSATTYDAFDQQALFTKDTWSWWDWLLVRQTQEEEFDDLQSQKVLQEFKKLQLEEISEENIESALTGLAVVSHLMVYCQDFEQQKKILQDTLITLIKRASKINWVTSFEYIEETCVALCRTPAEATVDMTVFAETLYGVCIDQQALLPLLLGRISQICNTHGADTPSAVWDMKLSVLWRMERYDVDLRDAFLLMPEKIIPALKEEEEQLLERENQGEASNETDAPPEGT</sequence>
<evidence type="ECO:0000256" key="1">
    <source>
        <dbReference type="SAM" id="MobiDB-lite"/>
    </source>
</evidence>
<keyword evidence="3" id="KW-1185">Reference proteome</keyword>
<evidence type="ECO:0000313" key="3">
    <source>
        <dbReference type="Proteomes" id="UP000321306"/>
    </source>
</evidence>
<dbReference type="SUPFAM" id="SSF48452">
    <property type="entry name" value="TPR-like"/>
    <property type="match status" value="1"/>
</dbReference>
<feature type="region of interest" description="Disordered" evidence="1">
    <location>
        <begin position="1874"/>
        <end position="1897"/>
    </location>
</feature>